<sequence>MFSEGSVHPLAGVRVVDAATILAGPFAASVLGEFGAEVVKVEQPGVGDPMRRLGTVGPGGDTWWWLSDTRNKRSVEIDLRTDEGADAFRALVDRADVLVENYRTGTMEGWGLGFEVLRERNPGLVQLSVSGYGRSGPLAATAGVARIAEAFTGMAHLTGEPEGTPNLSGSSGLADYVAGVYGALGVLLALRARESTGRGQLVDVALYDGIARMLDELVPVYAATGIGRDRMGPETHRSVPHSNYRTADGRWLTIACTNDRMFERLAKAMGRSDVLEDERFVTNAARIAHRPQVNMLVGDWVATTPTDEVLASCEAAAVPVGLVQTVDEYLGHPQVVARDSVVTVEHPTVGPVSVPGVVPRLTETPGFIRTLGAVLGEVSVDEIVERWSALGERGGRPNWDADRGEAT</sequence>
<dbReference type="Gene3D" id="3.40.50.10540">
    <property type="entry name" value="Crotonobetainyl-coa:carnitine coa-transferase, domain 1"/>
    <property type="match status" value="1"/>
</dbReference>
<accession>A0A381NDI6</accession>
<name>A0A381NDI6_9ZZZZ</name>
<dbReference type="AlphaFoldDB" id="A0A381NDI6"/>
<dbReference type="SUPFAM" id="SSF89796">
    <property type="entry name" value="CoA-transferase family III (CaiB/BaiF)"/>
    <property type="match status" value="1"/>
</dbReference>
<reference evidence="2" key="1">
    <citation type="submission" date="2018-05" db="EMBL/GenBank/DDBJ databases">
        <authorList>
            <person name="Lanie J.A."/>
            <person name="Ng W.-L."/>
            <person name="Kazmierczak K.M."/>
            <person name="Andrzejewski T.M."/>
            <person name="Davidsen T.M."/>
            <person name="Wayne K.J."/>
            <person name="Tettelin H."/>
            <person name="Glass J.I."/>
            <person name="Rusch D."/>
            <person name="Podicherti R."/>
            <person name="Tsui H.-C.T."/>
            <person name="Winkler M.E."/>
        </authorList>
    </citation>
    <scope>NUCLEOTIDE SEQUENCE</scope>
</reference>
<dbReference type="InterPro" id="IPR023606">
    <property type="entry name" value="CoA-Trfase_III_dom_1_sf"/>
</dbReference>
<dbReference type="InterPro" id="IPR003673">
    <property type="entry name" value="CoA-Trfase_fam_III"/>
</dbReference>
<dbReference type="PANTHER" id="PTHR48207:SF3">
    <property type="entry name" value="SUCCINATE--HYDROXYMETHYLGLUTARATE COA-TRANSFERASE"/>
    <property type="match status" value="1"/>
</dbReference>
<dbReference type="GO" id="GO:0008410">
    <property type="term" value="F:CoA-transferase activity"/>
    <property type="evidence" value="ECO:0007669"/>
    <property type="project" value="TreeGrafter"/>
</dbReference>
<dbReference type="InterPro" id="IPR050483">
    <property type="entry name" value="CoA-transferase_III_domain"/>
</dbReference>
<organism evidence="2">
    <name type="scientific">marine metagenome</name>
    <dbReference type="NCBI Taxonomy" id="408172"/>
    <lineage>
        <taxon>unclassified sequences</taxon>
        <taxon>metagenomes</taxon>
        <taxon>ecological metagenomes</taxon>
    </lineage>
</organism>
<evidence type="ECO:0000313" key="2">
    <source>
        <dbReference type="EMBL" id="SUZ52625.1"/>
    </source>
</evidence>
<dbReference type="InterPro" id="IPR044855">
    <property type="entry name" value="CoA-Trfase_III_dom3_sf"/>
</dbReference>
<evidence type="ECO:0000256" key="1">
    <source>
        <dbReference type="ARBA" id="ARBA00022679"/>
    </source>
</evidence>
<dbReference type="PANTHER" id="PTHR48207">
    <property type="entry name" value="SUCCINATE--HYDROXYMETHYLGLUTARATE COA-TRANSFERASE"/>
    <property type="match status" value="1"/>
</dbReference>
<keyword evidence="1" id="KW-0808">Transferase</keyword>
<dbReference type="EMBL" id="UINC01000285">
    <property type="protein sequence ID" value="SUZ52625.1"/>
    <property type="molecule type" value="Genomic_DNA"/>
</dbReference>
<evidence type="ECO:0008006" key="3">
    <source>
        <dbReference type="Google" id="ProtNLM"/>
    </source>
</evidence>
<gene>
    <name evidence="2" type="ORF">METZ01_LOCUS5479</name>
</gene>
<protein>
    <recommendedName>
        <fullName evidence="3">Carnitine dehydratase</fullName>
    </recommendedName>
</protein>
<dbReference type="Pfam" id="PF02515">
    <property type="entry name" value="CoA_transf_3"/>
    <property type="match status" value="1"/>
</dbReference>
<dbReference type="Gene3D" id="3.30.1540.10">
    <property type="entry name" value="formyl-coa transferase, domain 3"/>
    <property type="match status" value="1"/>
</dbReference>
<proteinExistence type="predicted"/>